<sequence length="66" mass="7565">MDTPSDQTSTPNDSTSSLTSQKSQIVTYDSQRMALMYWMDRLQKLCARATDMKAIREATRALERTM</sequence>
<evidence type="ECO:0000256" key="1">
    <source>
        <dbReference type="SAM" id="MobiDB-lite"/>
    </source>
</evidence>
<dbReference type="AlphaFoldDB" id="A0A0V0SLN1"/>
<keyword evidence="3" id="KW-1185">Reference proteome</keyword>
<name>A0A0V0SLN1_9BILA</name>
<comment type="caution">
    <text evidence="2">The sequence shown here is derived from an EMBL/GenBank/DDBJ whole genome shotgun (WGS) entry which is preliminary data.</text>
</comment>
<dbReference type="STRING" id="6336.A0A0V0SLN1"/>
<dbReference type="Proteomes" id="UP000054630">
    <property type="component" value="Unassembled WGS sequence"/>
</dbReference>
<proteinExistence type="predicted"/>
<evidence type="ECO:0000313" key="3">
    <source>
        <dbReference type="Proteomes" id="UP000054630"/>
    </source>
</evidence>
<feature type="region of interest" description="Disordered" evidence="1">
    <location>
        <begin position="1"/>
        <end position="23"/>
    </location>
</feature>
<reference evidence="2 3" key="1">
    <citation type="submission" date="2015-01" db="EMBL/GenBank/DDBJ databases">
        <title>Evolution of Trichinella species and genotypes.</title>
        <authorList>
            <person name="Korhonen P.K."/>
            <person name="Edoardo P."/>
            <person name="Giuseppe L.R."/>
            <person name="Gasser R.B."/>
        </authorList>
    </citation>
    <scope>NUCLEOTIDE SEQUENCE [LARGE SCALE GENOMIC DNA]</scope>
    <source>
        <strain evidence="2">ISS37</strain>
    </source>
</reference>
<gene>
    <name evidence="2" type="ORF">T07_13753</name>
</gene>
<organism evidence="2 3">
    <name type="scientific">Trichinella nelsoni</name>
    <dbReference type="NCBI Taxonomy" id="6336"/>
    <lineage>
        <taxon>Eukaryota</taxon>
        <taxon>Metazoa</taxon>
        <taxon>Ecdysozoa</taxon>
        <taxon>Nematoda</taxon>
        <taxon>Enoplea</taxon>
        <taxon>Dorylaimia</taxon>
        <taxon>Trichinellida</taxon>
        <taxon>Trichinellidae</taxon>
        <taxon>Trichinella</taxon>
    </lineage>
</organism>
<accession>A0A0V0SLN1</accession>
<protein>
    <submittedName>
        <fullName evidence="2">Uncharacterized protein</fullName>
    </submittedName>
</protein>
<dbReference type="EMBL" id="JYDL01000002">
    <property type="protein sequence ID" value="KRX27620.1"/>
    <property type="molecule type" value="Genomic_DNA"/>
</dbReference>
<evidence type="ECO:0000313" key="2">
    <source>
        <dbReference type="EMBL" id="KRX27620.1"/>
    </source>
</evidence>